<feature type="transmembrane region" description="Helical" evidence="1">
    <location>
        <begin position="139"/>
        <end position="159"/>
    </location>
</feature>
<feature type="transmembrane region" description="Helical" evidence="1">
    <location>
        <begin position="12"/>
        <end position="38"/>
    </location>
</feature>
<keyword evidence="1" id="KW-1133">Transmembrane helix</keyword>
<keyword evidence="4" id="KW-1185">Reference proteome</keyword>
<feature type="transmembrane region" description="Helical" evidence="1">
    <location>
        <begin position="412"/>
        <end position="430"/>
    </location>
</feature>
<name>A0A511T9W1_MYXFU</name>
<sequence>MKLSPRAYEILWDAHAWAGVLSSLVLFVTFFLGAFALFAEELSPWQEPTFRAPVAVSEARAVELAQQLAEAETAAHPVWFGISLPTSEEPWLRLWRMSPDGAIKPLWVDPVSGRQLGERSDLGEFLNAMHFLEPIPGGAHLTGIASGVLVLLIGTGLLLQLGRMLRELVQFRPKGARRVIWSDAHKVIGVITAPFLLVFAVTGGILWLDDWFEPAVVKTSLDGDLKVRERIVDWPTPPAAVGRDAGAPDLAHALAMAKQRFPQSEHSHFFFDHLGDENGTVHLPGEREGTLHAFTHVRVARTGELLWARETGGGTLYSQVMDPLYGLHFATWASFPAKVLYALLAFVSAFGILAGNLLWLERRRAKGQSRFDTALAKLTSGFCAGLALAVGGVFVANQLLPAELPERPFWEHTVFLATWGLSIASAWLDASPARHARRLLWGASVLLFLVPLIDAARTGRLPFASGSSHLLATELGLFALVLVLVGAAGVIRRLQRPPVLPSTAPVEPEAPAPVPT</sequence>
<evidence type="ECO:0000313" key="5">
    <source>
        <dbReference type="Proteomes" id="UP000321514"/>
    </source>
</evidence>
<accession>A0A511T9W1</accession>
<dbReference type="Proteomes" id="UP000183760">
    <property type="component" value="Unassembled WGS sequence"/>
</dbReference>
<protein>
    <submittedName>
        <fullName evidence="3">Uncharacterized iron-regulated membrane protein</fullName>
    </submittedName>
</protein>
<dbReference type="RefSeq" id="WP_074957768.1">
    <property type="nucleotide sequence ID" value="NZ_BJXR01000037.1"/>
</dbReference>
<proteinExistence type="predicted"/>
<evidence type="ECO:0000313" key="4">
    <source>
        <dbReference type="Proteomes" id="UP000183760"/>
    </source>
</evidence>
<gene>
    <name evidence="2" type="ORF">MFU01_52890</name>
    <name evidence="3" type="ORF">SAMN05443572_110146</name>
</gene>
<dbReference type="EMBL" id="FOIB01000010">
    <property type="protein sequence ID" value="SEU34885.1"/>
    <property type="molecule type" value="Genomic_DNA"/>
</dbReference>
<dbReference type="STRING" id="1334629.MFUL124B02_14065"/>
<keyword evidence="1" id="KW-0812">Transmembrane</keyword>
<evidence type="ECO:0000256" key="1">
    <source>
        <dbReference type="SAM" id="Phobius"/>
    </source>
</evidence>
<dbReference type="Pfam" id="PF03929">
    <property type="entry name" value="PepSY_TM"/>
    <property type="match status" value="1"/>
</dbReference>
<evidence type="ECO:0000313" key="2">
    <source>
        <dbReference type="EMBL" id="GEN10252.1"/>
    </source>
</evidence>
<dbReference type="EMBL" id="BJXR01000037">
    <property type="protein sequence ID" value="GEN10252.1"/>
    <property type="molecule type" value="Genomic_DNA"/>
</dbReference>
<dbReference type="Proteomes" id="UP000321514">
    <property type="component" value="Unassembled WGS sequence"/>
</dbReference>
<dbReference type="PANTHER" id="PTHR34219:SF3">
    <property type="entry name" value="BLL7967 PROTEIN"/>
    <property type="match status" value="1"/>
</dbReference>
<feature type="transmembrane region" description="Helical" evidence="1">
    <location>
        <begin position="187"/>
        <end position="208"/>
    </location>
</feature>
<comment type="caution">
    <text evidence="2">The sequence shown here is derived from an EMBL/GenBank/DDBJ whole genome shotgun (WGS) entry which is preliminary data.</text>
</comment>
<feature type="transmembrane region" description="Helical" evidence="1">
    <location>
        <begin position="339"/>
        <end position="360"/>
    </location>
</feature>
<reference evidence="2 5" key="2">
    <citation type="submission" date="2019-07" db="EMBL/GenBank/DDBJ databases">
        <title>Whole genome shotgun sequence of Myxococcus fulvus NBRC 100333.</title>
        <authorList>
            <person name="Hosoyama A."/>
            <person name="Uohara A."/>
            <person name="Ohji S."/>
            <person name="Ichikawa N."/>
        </authorList>
    </citation>
    <scope>NUCLEOTIDE SEQUENCE [LARGE SCALE GENOMIC DNA]</scope>
    <source>
        <strain evidence="2 5">NBRC 100333</strain>
    </source>
</reference>
<evidence type="ECO:0000313" key="3">
    <source>
        <dbReference type="EMBL" id="SEU34885.1"/>
    </source>
</evidence>
<dbReference type="AlphaFoldDB" id="A0A511T9W1"/>
<dbReference type="InterPro" id="IPR005625">
    <property type="entry name" value="PepSY-ass_TM"/>
</dbReference>
<feature type="transmembrane region" description="Helical" evidence="1">
    <location>
        <begin position="470"/>
        <end position="491"/>
    </location>
</feature>
<keyword evidence="1" id="KW-0472">Membrane</keyword>
<dbReference type="OrthoDB" id="6307929at2"/>
<dbReference type="PANTHER" id="PTHR34219">
    <property type="entry name" value="IRON-REGULATED INNER MEMBRANE PROTEIN-RELATED"/>
    <property type="match status" value="1"/>
</dbReference>
<feature type="transmembrane region" description="Helical" evidence="1">
    <location>
        <begin position="439"/>
        <end position="458"/>
    </location>
</feature>
<feature type="transmembrane region" description="Helical" evidence="1">
    <location>
        <begin position="381"/>
        <end position="400"/>
    </location>
</feature>
<organism evidence="2 5">
    <name type="scientific">Myxococcus fulvus</name>
    <dbReference type="NCBI Taxonomy" id="33"/>
    <lineage>
        <taxon>Bacteria</taxon>
        <taxon>Pseudomonadati</taxon>
        <taxon>Myxococcota</taxon>
        <taxon>Myxococcia</taxon>
        <taxon>Myxococcales</taxon>
        <taxon>Cystobacterineae</taxon>
        <taxon>Myxococcaceae</taxon>
        <taxon>Myxococcus</taxon>
    </lineage>
</organism>
<reference evidence="3 4" key="1">
    <citation type="submission" date="2016-10" db="EMBL/GenBank/DDBJ databases">
        <authorList>
            <person name="Varghese N."/>
            <person name="Submissions S."/>
        </authorList>
    </citation>
    <scope>NUCLEOTIDE SEQUENCE [LARGE SCALE GENOMIC DNA]</scope>
    <source>
        <strain evidence="3 4">DSM 16525</strain>
    </source>
</reference>